<dbReference type="InterPro" id="IPR014782">
    <property type="entry name" value="Peptidase_M1_dom"/>
</dbReference>
<dbReference type="RefSeq" id="WP_160905068.1">
    <property type="nucleotide sequence ID" value="NZ_WVHS01000001.1"/>
</dbReference>
<protein>
    <submittedName>
        <fullName evidence="3">M1 family peptidase</fullName>
    </submittedName>
</protein>
<feature type="domain" description="Peptidase M1 membrane alanine aminopeptidase" evidence="2">
    <location>
        <begin position="424"/>
        <end position="564"/>
    </location>
</feature>
<dbReference type="GO" id="GO:0008270">
    <property type="term" value="F:zinc ion binding"/>
    <property type="evidence" value="ECO:0007669"/>
    <property type="project" value="InterPro"/>
</dbReference>
<evidence type="ECO:0000313" key="3">
    <source>
        <dbReference type="EMBL" id="MXV14062.1"/>
    </source>
</evidence>
<name>A0A7K1XSY5_9SPHI</name>
<reference evidence="3 4" key="1">
    <citation type="submission" date="2019-11" db="EMBL/GenBank/DDBJ databases">
        <title>Pedobacter sp. HMF7056 Genome sequencing and assembly.</title>
        <authorList>
            <person name="Kang H."/>
            <person name="Kim H."/>
            <person name="Joh K."/>
        </authorList>
    </citation>
    <scope>NUCLEOTIDE SEQUENCE [LARGE SCALE GENOMIC DNA]</scope>
    <source>
        <strain evidence="3 4">HMF7056</strain>
    </source>
</reference>
<dbReference type="CDD" id="cd09604">
    <property type="entry name" value="M1_APN_like"/>
    <property type="match status" value="1"/>
</dbReference>
<evidence type="ECO:0000313" key="4">
    <source>
        <dbReference type="Proteomes" id="UP000451233"/>
    </source>
</evidence>
<feature type="chain" id="PRO_5029750161" evidence="1">
    <location>
        <begin position="19"/>
        <end position="677"/>
    </location>
</feature>
<evidence type="ECO:0000256" key="1">
    <source>
        <dbReference type="SAM" id="SignalP"/>
    </source>
</evidence>
<organism evidence="3 4">
    <name type="scientific">Hufsiella ginkgonis</name>
    <dbReference type="NCBI Taxonomy" id="2695274"/>
    <lineage>
        <taxon>Bacteria</taxon>
        <taxon>Pseudomonadati</taxon>
        <taxon>Bacteroidota</taxon>
        <taxon>Sphingobacteriia</taxon>
        <taxon>Sphingobacteriales</taxon>
        <taxon>Sphingobacteriaceae</taxon>
        <taxon>Hufsiella</taxon>
    </lineage>
</organism>
<keyword evidence="1" id="KW-0732">Signal</keyword>
<dbReference type="InterPro" id="IPR027268">
    <property type="entry name" value="Peptidase_M4/M1_CTD_sf"/>
</dbReference>
<dbReference type="GO" id="GO:0008237">
    <property type="term" value="F:metallopeptidase activity"/>
    <property type="evidence" value="ECO:0007669"/>
    <property type="project" value="InterPro"/>
</dbReference>
<dbReference type="Proteomes" id="UP000451233">
    <property type="component" value="Unassembled WGS sequence"/>
</dbReference>
<dbReference type="AlphaFoldDB" id="A0A7K1XSY5"/>
<proteinExistence type="predicted"/>
<dbReference type="EMBL" id="WVHS01000001">
    <property type="protein sequence ID" value="MXV14062.1"/>
    <property type="molecule type" value="Genomic_DNA"/>
</dbReference>
<dbReference type="Gene3D" id="1.10.390.10">
    <property type="entry name" value="Neutral Protease Domain 2"/>
    <property type="match status" value="1"/>
</dbReference>
<dbReference type="SUPFAM" id="SSF55486">
    <property type="entry name" value="Metalloproteases ('zincins'), catalytic domain"/>
    <property type="match status" value="1"/>
</dbReference>
<keyword evidence="4" id="KW-1185">Reference proteome</keyword>
<accession>A0A7K1XSY5</accession>
<dbReference type="Pfam" id="PF01433">
    <property type="entry name" value="Peptidase_M1"/>
    <property type="match status" value="1"/>
</dbReference>
<comment type="caution">
    <text evidence="3">The sequence shown here is derived from an EMBL/GenBank/DDBJ whole genome shotgun (WGS) entry which is preliminary data.</text>
</comment>
<gene>
    <name evidence="3" type="ORF">GS398_02025</name>
</gene>
<sequence length="677" mass="74101">MIKRVILLSLLTTGVAVSARQNSLPIRKSVETSKRSIRLDVPMTNSIRKAFAAGTRDFSGKPGPGYWQIEADYTINASLDPATQIITGSEKISMRNNSKDDLRTIVLRLDHNIFRPEAQRGSSVPAEATDGMVLTSLKVDGQTVDLAAATTPFSGRGGGGGGGGNANTGGKLAVSGLTQTIATISLPDPVKAGTTAGIEIAWRTKLPGGLNGRGHRMTQRFDSKLFQPTQWYPRIGKYDDLRGWETSPYLGPSEFYNNFGKFDVSLTVPGGWIVSGTGVLQNPNEVLTATARQRLSTVLNSDDDVVIVSGESEKGPGKATAPGDKLTWHFIADRVNDFAWATAENFTWKATRATIPGKGAIPIHMVYLPERSNSFERAGKVARHALEFYSALWAPYPFPQLTLQDGPSAGMEYPMVINSNQGAADHETAHQWWPMTLGTNETRYGWMDEGFNQYMNILSAADSRGTPYNLDGLGQSYGRMSGNESEAPMMWSANDAGSGYSYQTYSKTPLMLSMLGGVVGDQAVVNAMKKYTAAWSFKHPSPWDYIFFMDNELGQDLEWFWYYWLWTTESVEGSIQDVKTAGGKTTVTVHQAGQMPSPVVLKVEFEAEGAAIKTLPNAKMIDATTAEITWPASVWFDGSRSYNAVMNFGDRRIKKITLDPHGRFPDANTADNVWPKQ</sequence>
<feature type="signal peptide" evidence="1">
    <location>
        <begin position="1"/>
        <end position="18"/>
    </location>
</feature>
<evidence type="ECO:0000259" key="2">
    <source>
        <dbReference type="Pfam" id="PF01433"/>
    </source>
</evidence>